<dbReference type="PROSITE" id="PS00463">
    <property type="entry name" value="ZN2_CY6_FUNGAL_1"/>
    <property type="match status" value="1"/>
</dbReference>
<proteinExistence type="predicted"/>
<dbReference type="GO" id="GO:0008270">
    <property type="term" value="F:zinc ion binding"/>
    <property type="evidence" value="ECO:0007669"/>
    <property type="project" value="InterPro"/>
</dbReference>
<accession>A0A1C7N6L6</accession>
<dbReference type="GO" id="GO:0000981">
    <property type="term" value="F:DNA-binding transcription factor activity, RNA polymerase II-specific"/>
    <property type="evidence" value="ECO:0007669"/>
    <property type="project" value="InterPro"/>
</dbReference>
<protein>
    <recommendedName>
        <fullName evidence="3">Zn(2)-C6 fungal-type domain-containing protein</fullName>
    </recommendedName>
</protein>
<dbReference type="EMBL" id="LUGH01000749">
    <property type="protein sequence ID" value="OBZ82964.1"/>
    <property type="molecule type" value="Genomic_DNA"/>
</dbReference>
<evidence type="ECO:0000256" key="2">
    <source>
        <dbReference type="ARBA" id="ARBA00023242"/>
    </source>
</evidence>
<keyword evidence="1" id="KW-0479">Metal-binding</keyword>
<evidence type="ECO:0000256" key="1">
    <source>
        <dbReference type="ARBA" id="ARBA00022723"/>
    </source>
</evidence>
<keyword evidence="5" id="KW-1185">Reference proteome</keyword>
<gene>
    <name evidence="4" type="ORF">A0J61_08987</name>
</gene>
<evidence type="ECO:0000313" key="4">
    <source>
        <dbReference type="EMBL" id="OBZ82964.1"/>
    </source>
</evidence>
<feature type="domain" description="Zn(2)-C6 fungal-type" evidence="3">
    <location>
        <begin position="30"/>
        <end position="59"/>
    </location>
</feature>
<keyword evidence="2" id="KW-0539">Nucleus</keyword>
<organism evidence="4 5">
    <name type="scientific">Choanephora cucurbitarum</name>
    <dbReference type="NCBI Taxonomy" id="101091"/>
    <lineage>
        <taxon>Eukaryota</taxon>
        <taxon>Fungi</taxon>
        <taxon>Fungi incertae sedis</taxon>
        <taxon>Mucoromycota</taxon>
        <taxon>Mucoromycotina</taxon>
        <taxon>Mucoromycetes</taxon>
        <taxon>Mucorales</taxon>
        <taxon>Mucorineae</taxon>
        <taxon>Choanephoraceae</taxon>
        <taxon>Choanephoroideae</taxon>
        <taxon>Choanephora</taxon>
    </lineage>
</organism>
<dbReference type="CDD" id="cd00067">
    <property type="entry name" value="GAL4"/>
    <property type="match status" value="1"/>
</dbReference>
<dbReference type="Pfam" id="PF00172">
    <property type="entry name" value="Zn_clus"/>
    <property type="match status" value="1"/>
</dbReference>
<name>A0A1C7N6L6_9FUNG</name>
<dbReference type="SMART" id="SM00066">
    <property type="entry name" value="GAL4"/>
    <property type="match status" value="1"/>
</dbReference>
<sequence>MSDTVLAHTQNYNRKITKKKLGKATHVPTACVNCKKAHLACDLSRPCKRCSTLGKSDTCIDIQHKKRGRPRMSSTKKITKTPSLTSPVPLTYLSEPFISTESPALMPALSLTKSSFEMTQFQQKKSEEKLLPLEMMTMFLSMDLCCARASDESVQFFNMDPNSISHRSLYDLIHTESSQALSRIHRVLLDNCHHHITQPISFTPASSSDFLSTSPTQLLNIANGSQTLIESLKFKSSTYECKFYMGGGLGGDIFKPDTLSKLYIVCLISRTVTVPDILKENEMDLRVPDALPILNHYNNPTEEADLVNHLCEAIMSSSSVSSSSPSSSMIECNLLHSDDDEPFPKTVVSQEQEYVSLLGDFLHSSEHQKLNAVPMGGLVQDFLNDNSTYWLG</sequence>
<dbReference type="SUPFAM" id="SSF57701">
    <property type="entry name" value="Zn2/Cys6 DNA-binding domain"/>
    <property type="match status" value="1"/>
</dbReference>
<dbReference type="OrthoDB" id="1555531at2759"/>
<dbReference type="InParanoid" id="A0A1C7N6L6"/>
<dbReference type="InterPro" id="IPR050335">
    <property type="entry name" value="ERT1_acuK_gluconeogen_tf"/>
</dbReference>
<dbReference type="PANTHER" id="PTHR47659">
    <property type="entry name" value="ZN(II)2CYS6 TRANSCRIPTION FACTOR (EUROFUNG)-RELATED"/>
    <property type="match status" value="1"/>
</dbReference>
<dbReference type="InterPro" id="IPR001138">
    <property type="entry name" value="Zn2Cys6_DnaBD"/>
</dbReference>
<evidence type="ECO:0000313" key="5">
    <source>
        <dbReference type="Proteomes" id="UP000093000"/>
    </source>
</evidence>
<comment type="caution">
    <text evidence="4">The sequence shown here is derived from an EMBL/GenBank/DDBJ whole genome shotgun (WGS) entry which is preliminary data.</text>
</comment>
<dbReference type="InterPro" id="IPR036864">
    <property type="entry name" value="Zn2-C6_fun-type_DNA-bd_sf"/>
</dbReference>
<dbReference type="Proteomes" id="UP000093000">
    <property type="component" value="Unassembled WGS sequence"/>
</dbReference>
<dbReference type="PANTHER" id="PTHR47659:SF4">
    <property type="entry name" value="ZN(II)2CYS6 TRANSCRIPTION FACTOR (EUROFUNG)"/>
    <property type="match status" value="1"/>
</dbReference>
<dbReference type="AlphaFoldDB" id="A0A1C7N6L6"/>
<reference evidence="4 5" key="1">
    <citation type="submission" date="2016-03" db="EMBL/GenBank/DDBJ databases">
        <title>Choanephora cucurbitarum.</title>
        <authorList>
            <person name="Min B."/>
            <person name="Park H."/>
            <person name="Park J.-H."/>
            <person name="Shin H.-D."/>
            <person name="Choi I.-G."/>
        </authorList>
    </citation>
    <scope>NUCLEOTIDE SEQUENCE [LARGE SCALE GENOMIC DNA]</scope>
    <source>
        <strain evidence="4 5">KUS-F28377</strain>
    </source>
</reference>
<dbReference type="PROSITE" id="PS50048">
    <property type="entry name" value="ZN2_CY6_FUNGAL_2"/>
    <property type="match status" value="1"/>
</dbReference>
<evidence type="ECO:0000259" key="3">
    <source>
        <dbReference type="PROSITE" id="PS50048"/>
    </source>
</evidence>